<dbReference type="InterPro" id="IPR035979">
    <property type="entry name" value="RBD_domain_sf"/>
</dbReference>
<dbReference type="GO" id="GO:0098534">
    <property type="term" value="P:centriole assembly"/>
    <property type="evidence" value="ECO:0007669"/>
    <property type="project" value="UniProtKB-ARBA"/>
</dbReference>
<dbReference type="SMART" id="SM00360">
    <property type="entry name" value="RRM"/>
    <property type="match status" value="2"/>
</dbReference>
<evidence type="ECO:0000256" key="10">
    <source>
        <dbReference type="PROSITE-ProRule" id="PRU00176"/>
    </source>
</evidence>
<dbReference type="PANTHER" id="PTHR48025:SF26">
    <property type="entry name" value="HETEROGENEOUS NUCLEAR RIBONUCLEOPROTEIN M-RELATED"/>
    <property type="match status" value="1"/>
</dbReference>
<reference evidence="13" key="2">
    <citation type="submission" date="2025-08" db="UniProtKB">
        <authorList>
            <consortium name="Ensembl"/>
        </authorList>
    </citation>
    <scope>IDENTIFICATION</scope>
</reference>
<dbReference type="GeneTree" id="ENSGT00940000164485"/>
<keyword evidence="7" id="KW-0539">Nucleus</keyword>
<dbReference type="Pfam" id="PF00076">
    <property type="entry name" value="RRM_1"/>
    <property type="match status" value="2"/>
</dbReference>
<evidence type="ECO:0000256" key="3">
    <source>
        <dbReference type="ARBA" id="ARBA00022490"/>
    </source>
</evidence>
<evidence type="ECO:0000256" key="2">
    <source>
        <dbReference type="ARBA" id="ARBA00004496"/>
    </source>
</evidence>
<evidence type="ECO:0000256" key="11">
    <source>
        <dbReference type="SAM" id="MobiDB-lite"/>
    </source>
</evidence>
<dbReference type="InterPro" id="IPR000504">
    <property type="entry name" value="RRM_dom"/>
</dbReference>
<feature type="compositionally biased region" description="Pro residues" evidence="11">
    <location>
        <begin position="160"/>
        <end position="184"/>
    </location>
</feature>
<evidence type="ECO:0000256" key="6">
    <source>
        <dbReference type="ARBA" id="ARBA00022884"/>
    </source>
</evidence>
<dbReference type="InterPro" id="IPR050502">
    <property type="entry name" value="Euk_RNA-bind_prot"/>
</dbReference>
<dbReference type="AlphaFoldDB" id="A0AAY4A4X9"/>
<feature type="compositionally biased region" description="Basic and acidic residues" evidence="11">
    <location>
        <begin position="204"/>
        <end position="214"/>
    </location>
</feature>
<dbReference type="PANTHER" id="PTHR48025">
    <property type="entry name" value="OS02G0815200 PROTEIN"/>
    <property type="match status" value="1"/>
</dbReference>
<dbReference type="GO" id="GO:0005737">
    <property type="term" value="C:cytoplasm"/>
    <property type="evidence" value="ECO:0007669"/>
    <property type="project" value="UniProtKB-SubCell"/>
</dbReference>
<keyword evidence="3" id="KW-0963">Cytoplasm</keyword>
<dbReference type="Gene3D" id="3.30.70.330">
    <property type="match status" value="2"/>
</dbReference>
<dbReference type="Ensembl" id="ENSDCDT00010003998.1">
    <property type="protein sequence ID" value="ENSDCDP00010003849.1"/>
    <property type="gene ID" value="ENSDCDG00010001752.1"/>
</dbReference>
<feature type="region of interest" description="Disordered" evidence="11">
    <location>
        <begin position="145"/>
        <end position="278"/>
    </location>
</feature>
<keyword evidence="14" id="KW-1185">Reference proteome</keyword>
<evidence type="ECO:0000256" key="4">
    <source>
        <dbReference type="ARBA" id="ARBA00022553"/>
    </source>
</evidence>
<accession>A0AAY4A4X9</accession>
<feature type="compositionally biased region" description="Pro residues" evidence="11">
    <location>
        <begin position="260"/>
        <end position="271"/>
    </location>
</feature>
<dbReference type="SUPFAM" id="SSF54928">
    <property type="entry name" value="RNA-binding domain, RBD"/>
    <property type="match status" value="2"/>
</dbReference>
<evidence type="ECO:0000313" key="14">
    <source>
        <dbReference type="Proteomes" id="UP000694580"/>
    </source>
</evidence>
<evidence type="ECO:0000256" key="1">
    <source>
        <dbReference type="ARBA" id="ARBA00004123"/>
    </source>
</evidence>
<evidence type="ECO:0000259" key="12">
    <source>
        <dbReference type="PROSITE" id="PS50102"/>
    </source>
</evidence>
<evidence type="ECO:0000256" key="5">
    <source>
        <dbReference type="ARBA" id="ARBA00022737"/>
    </source>
</evidence>
<evidence type="ECO:0000256" key="7">
    <source>
        <dbReference type="ARBA" id="ARBA00023242"/>
    </source>
</evidence>
<feature type="domain" description="RRM" evidence="12">
    <location>
        <begin position="2"/>
        <end position="72"/>
    </location>
</feature>
<comment type="subcellular location">
    <subcellularLocation>
        <location evidence="2">Cytoplasm</location>
    </subcellularLocation>
    <subcellularLocation>
        <location evidence="1">Nucleus</location>
    </subcellularLocation>
</comment>
<protein>
    <recommendedName>
        <fullName evidence="8">RNA-binding protein 14</fullName>
    </recommendedName>
    <alternativeName>
        <fullName evidence="9">RNA-binding motif protein 14</fullName>
    </alternativeName>
</protein>
<dbReference type="GO" id="GO:0005634">
    <property type="term" value="C:nucleus"/>
    <property type="evidence" value="ECO:0007669"/>
    <property type="project" value="UniProtKB-SubCell"/>
</dbReference>
<proteinExistence type="predicted"/>
<feature type="domain" description="RRM" evidence="12">
    <location>
        <begin position="78"/>
        <end position="148"/>
    </location>
</feature>
<dbReference type="GO" id="GO:0010467">
    <property type="term" value="P:gene expression"/>
    <property type="evidence" value="ECO:0007669"/>
    <property type="project" value="UniProtKB-ARBA"/>
</dbReference>
<name>A0AAY4A4X9_9TELE</name>
<keyword evidence="4" id="KW-0597">Phosphoprotein</keyword>
<dbReference type="Proteomes" id="UP000694580">
    <property type="component" value="Chromosome 6"/>
</dbReference>
<dbReference type="InterPro" id="IPR012677">
    <property type="entry name" value="Nucleotide-bd_a/b_plait_sf"/>
</dbReference>
<dbReference type="GO" id="GO:0003729">
    <property type="term" value="F:mRNA binding"/>
    <property type="evidence" value="ECO:0007669"/>
    <property type="project" value="TreeGrafter"/>
</dbReference>
<organism evidence="13 14">
    <name type="scientific">Denticeps clupeoides</name>
    <name type="common">denticle herring</name>
    <dbReference type="NCBI Taxonomy" id="299321"/>
    <lineage>
        <taxon>Eukaryota</taxon>
        <taxon>Metazoa</taxon>
        <taxon>Chordata</taxon>
        <taxon>Craniata</taxon>
        <taxon>Vertebrata</taxon>
        <taxon>Euteleostomi</taxon>
        <taxon>Actinopterygii</taxon>
        <taxon>Neopterygii</taxon>
        <taxon>Teleostei</taxon>
        <taxon>Clupei</taxon>
        <taxon>Clupeiformes</taxon>
        <taxon>Denticipitoidei</taxon>
        <taxon>Denticipitidae</taxon>
        <taxon>Denticeps</taxon>
    </lineage>
</organism>
<evidence type="ECO:0000313" key="13">
    <source>
        <dbReference type="Ensembl" id="ENSDCDP00010003849.1"/>
    </source>
</evidence>
<keyword evidence="6 10" id="KW-0694">RNA-binding</keyword>
<keyword evidence="5" id="KW-0677">Repeat</keyword>
<feature type="compositionally biased region" description="Basic and acidic residues" evidence="11">
    <location>
        <begin position="185"/>
        <end position="195"/>
    </location>
</feature>
<evidence type="ECO:0000256" key="8">
    <source>
        <dbReference type="ARBA" id="ARBA00067851"/>
    </source>
</evidence>
<sequence length="308" mass="34294">MVKIFVGNVTSSTTEEELRKLFETYGTVSDCDILQNYGFVHMDEEEGARKAVAALHKHELNGSRLTVQYATTKVRNATKIYVGNVPEGVTAAKVRELFQPYGKVVECDVVKNYAFVHMQRENEALEAISQLNHTKLDDQKIFVSLSRSNPGKNGRGDGYLPPPPPPPPSPVPTTSSLPPPPPPRDMYERGLRHDPYAAAAAPRYFERDPYDRRIPPPQRPISPAMSPRYYRERSPMGNRRSLLPPPPTSAPFNRNSAGAVPPPPPPPPPPASSAMPASAHYQRYSLATGFDKDDYFDDKYSNGFNRAY</sequence>
<gene>
    <name evidence="13" type="primary">zgc:77262</name>
</gene>
<evidence type="ECO:0000256" key="9">
    <source>
        <dbReference type="ARBA" id="ARBA00075694"/>
    </source>
</evidence>
<dbReference type="CDD" id="cd12343">
    <property type="entry name" value="RRM1_2_CoAA_like"/>
    <property type="match status" value="2"/>
</dbReference>
<dbReference type="FunFam" id="3.30.70.330:FF:000046">
    <property type="entry name" value="RNA-binding protein 14 isoform X1"/>
    <property type="match status" value="1"/>
</dbReference>
<dbReference type="PROSITE" id="PS50102">
    <property type="entry name" value="RRM"/>
    <property type="match status" value="2"/>
</dbReference>
<reference evidence="13" key="3">
    <citation type="submission" date="2025-09" db="UniProtKB">
        <authorList>
            <consortium name="Ensembl"/>
        </authorList>
    </citation>
    <scope>IDENTIFICATION</scope>
</reference>
<reference evidence="13 14" key="1">
    <citation type="submission" date="2020-06" db="EMBL/GenBank/DDBJ databases">
        <authorList>
            <consortium name="Wellcome Sanger Institute Data Sharing"/>
        </authorList>
    </citation>
    <scope>NUCLEOTIDE SEQUENCE [LARGE SCALE GENOMIC DNA]</scope>
</reference>